<accession>A0A9D7XJR0</accession>
<gene>
    <name evidence="1" type="ORF">IPO85_20720</name>
</gene>
<dbReference type="AlphaFoldDB" id="A0A9D7XJR0"/>
<dbReference type="Proteomes" id="UP000808349">
    <property type="component" value="Unassembled WGS sequence"/>
</dbReference>
<protein>
    <submittedName>
        <fullName evidence="1">Acyl-CoA thioesterase</fullName>
    </submittedName>
</protein>
<organism evidence="1 2">
    <name type="scientific">Candidatus Defluviibacterium haderslevense</name>
    <dbReference type="NCBI Taxonomy" id="2981993"/>
    <lineage>
        <taxon>Bacteria</taxon>
        <taxon>Pseudomonadati</taxon>
        <taxon>Bacteroidota</taxon>
        <taxon>Saprospiria</taxon>
        <taxon>Saprospirales</taxon>
        <taxon>Saprospiraceae</taxon>
        <taxon>Candidatus Defluviibacterium</taxon>
    </lineage>
</organism>
<dbReference type="EMBL" id="JADKFW010000021">
    <property type="protein sequence ID" value="MBK9719893.1"/>
    <property type="molecule type" value="Genomic_DNA"/>
</dbReference>
<sequence length="173" mass="20970">MIHNHPESRIRVRFKDCDPLGHLYNTRFLEYMLEAREDHIMEYYSLNLEDYAIQHGRAWVVAAHQIAYYKEAKRNEYVRIKSAMVYYDEKSIINEYQMWDDNMEQLKALMWTTFLHIDLKLKKVSPHDAKMMDQLKDIHLEIEETDFAKRSLSLRNKKLLRSKRLKIFICILA</sequence>
<evidence type="ECO:0000313" key="2">
    <source>
        <dbReference type="Proteomes" id="UP000808349"/>
    </source>
</evidence>
<dbReference type="CDD" id="cd00586">
    <property type="entry name" value="4HBT"/>
    <property type="match status" value="1"/>
</dbReference>
<dbReference type="Pfam" id="PF13279">
    <property type="entry name" value="4HBT_2"/>
    <property type="match status" value="1"/>
</dbReference>
<name>A0A9D7XJR0_9BACT</name>
<dbReference type="SUPFAM" id="SSF54637">
    <property type="entry name" value="Thioesterase/thiol ester dehydrase-isomerase"/>
    <property type="match status" value="1"/>
</dbReference>
<comment type="caution">
    <text evidence="1">The sequence shown here is derived from an EMBL/GenBank/DDBJ whole genome shotgun (WGS) entry which is preliminary data.</text>
</comment>
<proteinExistence type="predicted"/>
<dbReference type="InterPro" id="IPR029069">
    <property type="entry name" value="HotDog_dom_sf"/>
</dbReference>
<evidence type="ECO:0000313" key="1">
    <source>
        <dbReference type="EMBL" id="MBK9719893.1"/>
    </source>
</evidence>
<dbReference type="Gene3D" id="3.10.129.10">
    <property type="entry name" value="Hotdog Thioesterase"/>
    <property type="match status" value="1"/>
</dbReference>
<reference evidence="1 2" key="1">
    <citation type="submission" date="2020-10" db="EMBL/GenBank/DDBJ databases">
        <title>Connecting structure to function with the recovery of over 1000 high-quality activated sludge metagenome-assembled genomes encoding full-length rRNA genes using long-read sequencing.</title>
        <authorList>
            <person name="Singleton C.M."/>
            <person name="Petriglieri F."/>
            <person name="Kristensen J.M."/>
            <person name="Kirkegaard R.H."/>
            <person name="Michaelsen T.Y."/>
            <person name="Andersen M.H."/>
            <person name="Karst S.M."/>
            <person name="Dueholm M.S."/>
            <person name="Nielsen P.H."/>
            <person name="Albertsen M."/>
        </authorList>
    </citation>
    <scope>NUCLEOTIDE SEQUENCE [LARGE SCALE GENOMIC DNA]</scope>
    <source>
        <strain evidence="1">Ribe_18-Q3-R11-54_BAT3C.373</strain>
    </source>
</reference>